<evidence type="ECO:0000313" key="2">
    <source>
        <dbReference type="EMBL" id="MCL7035895.1"/>
    </source>
</evidence>
<keyword evidence="1" id="KW-0472">Membrane</keyword>
<reference evidence="2" key="1">
    <citation type="submission" date="2022-03" db="EMBL/GenBank/DDBJ databases">
        <title>A functionally conserved STORR gene fusion in Papaver species that diverged 16.8 million years ago.</title>
        <authorList>
            <person name="Catania T."/>
        </authorList>
    </citation>
    <scope>NUCLEOTIDE SEQUENCE</scope>
    <source>
        <strain evidence="2">S-191538</strain>
    </source>
</reference>
<protein>
    <submittedName>
        <fullName evidence="2">Uncharacterized protein</fullName>
    </submittedName>
</protein>
<comment type="caution">
    <text evidence="2">The sequence shown here is derived from an EMBL/GenBank/DDBJ whole genome shotgun (WGS) entry which is preliminary data.</text>
</comment>
<dbReference type="EMBL" id="JAJJMA010339337">
    <property type="protein sequence ID" value="MCL7051516.1"/>
    <property type="molecule type" value="Genomic_DNA"/>
</dbReference>
<keyword evidence="1" id="KW-0812">Transmembrane</keyword>
<dbReference type="AlphaFoldDB" id="A0AA41SJ75"/>
<accession>A0AA41SJ75</accession>
<dbReference type="Proteomes" id="UP001177140">
    <property type="component" value="Unassembled WGS sequence"/>
</dbReference>
<name>A0AA41SJ75_PAPNU</name>
<evidence type="ECO:0000256" key="1">
    <source>
        <dbReference type="SAM" id="Phobius"/>
    </source>
</evidence>
<organism evidence="2 4">
    <name type="scientific">Papaver nudicaule</name>
    <name type="common">Iceland poppy</name>
    <dbReference type="NCBI Taxonomy" id="74823"/>
    <lineage>
        <taxon>Eukaryota</taxon>
        <taxon>Viridiplantae</taxon>
        <taxon>Streptophyta</taxon>
        <taxon>Embryophyta</taxon>
        <taxon>Tracheophyta</taxon>
        <taxon>Spermatophyta</taxon>
        <taxon>Magnoliopsida</taxon>
        <taxon>Ranunculales</taxon>
        <taxon>Papaveraceae</taxon>
        <taxon>Papaveroideae</taxon>
        <taxon>Papaver</taxon>
    </lineage>
</organism>
<evidence type="ECO:0000313" key="4">
    <source>
        <dbReference type="Proteomes" id="UP001177140"/>
    </source>
</evidence>
<evidence type="ECO:0000313" key="3">
    <source>
        <dbReference type="EMBL" id="MCL7051516.1"/>
    </source>
</evidence>
<dbReference type="EMBL" id="JAJJMA010162195">
    <property type="protein sequence ID" value="MCL7035895.1"/>
    <property type="molecule type" value="Genomic_DNA"/>
</dbReference>
<sequence length="112" mass="12250">MANGFRGFARMLSTARNSSGKEGFRRMFSSAAEESIKIPKDAAPVELTAAERIKRISRDVDWSMMKSIATGLAAGLVICQVFFAPLLKKDTLGADKDNEPIVIRVHGLNSKH</sequence>
<keyword evidence="4" id="KW-1185">Reference proteome</keyword>
<gene>
    <name evidence="3" type="ORF">MKW94_005207</name>
    <name evidence="2" type="ORF">MKW94_013768</name>
</gene>
<proteinExistence type="predicted"/>
<feature type="transmembrane region" description="Helical" evidence="1">
    <location>
        <begin position="68"/>
        <end position="87"/>
    </location>
</feature>
<keyword evidence="1" id="KW-1133">Transmembrane helix</keyword>